<keyword evidence="2" id="KW-0808">Transferase</keyword>
<dbReference type="InterPro" id="IPR044992">
    <property type="entry name" value="ChyE-like"/>
</dbReference>
<feature type="domain" description="Glutamine amidotransferase" evidence="1">
    <location>
        <begin position="44"/>
        <end position="207"/>
    </location>
</feature>
<evidence type="ECO:0000313" key="2">
    <source>
        <dbReference type="EMBL" id="PZQ51142.1"/>
    </source>
</evidence>
<dbReference type="AlphaFoldDB" id="A0A2W5NCB7"/>
<dbReference type="GO" id="GO:0016740">
    <property type="term" value="F:transferase activity"/>
    <property type="evidence" value="ECO:0007669"/>
    <property type="project" value="UniProtKB-KW"/>
</dbReference>
<keyword evidence="2" id="KW-0315">Glutamine amidotransferase</keyword>
<dbReference type="InterPro" id="IPR029062">
    <property type="entry name" value="Class_I_gatase-like"/>
</dbReference>
<evidence type="ECO:0000259" key="1">
    <source>
        <dbReference type="Pfam" id="PF00117"/>
    </source>
</evidence>
<proteinExistence type="predicted"/>
<dbReference type="PANTHER" id="PTHR42695:SF5">
    <property type="entry name" value="GLUTAMINE AMIDOTRANSFERASE YLR126C-RELATED"/>
    <property type="match status" value="1"/>
</dbReference>
<dbReference type="EMBL" id="QFPX01000026">
    <property type="protein sequence ID" value="PZQ51142.1"/>
    <property type="molecule type" value="Genomic_DNA"/>
</dbReference>
<dbReference type="Gene3D" id="3.40.50.880">
    <property type="match status" value="1"/>
</dbReference>
<comment type="caution">
    <text evidence="2">The sequence shown here is derived from an EMBL/GenBank/DDBJ whole genome shotgun (WGS) entry which is preliminary data.</text>
</comment>
<evidence type="ECO:0000313" key="3">
    <source>
        <dbReference type="Proteomes" id="UP000249082"/>
    </source>
</evidence>
<sequence length="253" mass="27685">MNDGAPRLGPEILERKRAVTKTALIIRHVPYEGVAGYRMPIEAAGYDVDRIDVTDPAFSSLDLCCPDLLIMMGGPMGVYEQDRHPWIPCQMRRLALRLEAERPTLGVCFGAQMIAAALGAEVYAGPHKEVGFHSVSVHADALQGPLRHIAEVPVLHWHGDTFTLPENVELLASSHLYEHQAFRRGSNILALQFHAEMGLDPRFDAWIEQWPESVIEAGGDEASLRAAHDRLGPSAVAAGQAMIAEWLTGLSIG</sequence>
<gene>
    <name evidence="2" type="ORF">DI555_21040</name>
</gene>
<organism evidence="2 3">
    <name type="scientific">Novosphingobium pentaromativorans</name>
    <dbReference type="NCBI Taxonomy" id="205844"/>
    <lineage>
        <taxon>Bacteria</taxon>
        <taxon>Pseudomonadati</taxon>
        <taxon>Pseudomonadota</taxon>
        <taxon>Alphaproteobacteria</taxon>
        <taxon>Sphingomonadales</taxon>
        <taxon>Sphingomonadaceae</taxon>
        <taxon>Novosphingobium</taxon>
    </lineage>
</organism>
<dbReference type="GO" id="GO:0005829">
    <property type="term" value="C:cytosol"/>
    <property type="evidence" value="ECO:0007669"/>
    <property type="project" value="TreeGrafter"/>
</dbReference>
<dbReference type="CDD" id="cd01741">
    <property type="entry name" value="GATase1_1"/>
    <property type="match status" value="1"/>
</dbReference>
<dbReference type="PANTHER" id="PTHR42695">
    <property type="entry name" value="GLUTAMINE AMIDOTRANSFERASE YLR126C-RELATED"/>
    <property type="match status" value="1"/>
</dbReference>
<dbReference type="Pfam" id="PF00117">
    <property type="entry name" value="GATase"/>
    <property type="match status" value="1"/>
</dbReference>
<reference evidence="2 3" key="1">
    <citation type="submission" date="2017-08" db="EMBL/GenBank/DDBJ databases">
        <title>Infants hospitalized years apart are colonized by the same room-sourced microbial strains.</title>
        <authorList>
            <person name="Brooks B."/>
            <person name="Olm M.R."/>
            <person name="Firek B.A."/>
            <person name="Baker R."/>
            <person name="Thomas B.C."/>
            <person name="Morowitz M.J."/>
            <person name="Banfield J.F."/>
        </authorList>
    </citation>
    <scope>NUCLEOTIDE SEQUENCE [LARGE SCALE GENOMIC DNA]</scope>
    <source>
        <strain evidence="2">S2_005_002_R2_33</strain>
    </source>
</reference>
<protein>
    <submittedName>
        <fullName evidence="2">Glutamine amidotransferase</fullName>
    </submittedName>
</protein>
<dbReference type="InterPro" id="IPR017926">
    <property type="entry name" value="GATASE"/>
</dbReference>
<dbReference type="PROSITE" id="PS51273">
    <property type="entry name" value="GATASE_TYPE_1"/>
    <property type="match status" value="1"/>
</dbReference>
<name>A0A2W5NCB7_9SPHN</name>
<dbReference type="SUPFAM" id="SSF52317">
    <property type="entry name" value="Class I glutamine amidotransferase-like"/>
    <property type="match status" value="1"/>
</dbReference>
<dbReference type="NCBIfam" id="NF005458">
    <property type="entry name" value="PRK07053.1"/>
    <property type="match status" value="1"/>
</dbReference>
<accession>A0A2W5NCB7</accession>
<dbReference type="Proteomes" id="UP000249082">
    <property type="component" value="Unassembled WGS sequence"/>
</dbReference>